<feature type="transmembrane region" description="Helical" evidence="2">
    <location>
        <begin position="220"/>
        <end position="239"/>
    </location>
</feature>
<dbReference type="AlphaFoldDB" id="A0A177EHU6"/>
<organism evidence="3 4">
    <name type="scientific">Nematocida displodere</name>
    <dbReference type="NCBI Taxonomy" id="1805483"/>
    <lineage>
        <taxon>Eukaryota</taxon>
        <taxon>Fungi</taxon>
        <taxon>Fungi incertae sedis</taxon>
        <taxon>Microsporidia</taxon>
        <taxon>Nematocida</taxon>
    </lineage>
</organism>
<evidence type="ECO:0000256" key="2">
    <source>
        <dbReference type="SAM" id="Phobius"/>
    </source>
</evidence>
<keyword evidence="4" id="KW-1185">Reference proteome</keyword>
<reference evidence="3 4" key="1">
    <citation type="submission" date="2016-02" db="EMBL/GenBank/DDBJ databases">
        <title>Discovery of a natural microsporidian pathogen with a broad tissue tropism in Caenorhabditis elegans.</title>
        <authorList>
            <person name="Luallen R.J."/>
            <person name="Reinke A.W."/>
            <person name="Tong L."/>
            <person name="Botts M.R."/>
            <person name="Felix M.-A."/>
            <person name="Troemel E.R."/>
        </authorList>
    </citation>
    <scope>NUCLEOTIDE SEQUENCE [LARGE SCALE GENOMIC DNA]</scope>
    <source>
        <strain evidence="3 4">JUm2807</strain>
    </source>
</reference>
<dbReference type="RefSeq" id="XP_067545146.1">
    <property type="nucleotide sequence ID" value="XM_067687438.1"/>
</dbReference>
<proteinExistence type="predicted"/>
<feature type="transmembrane region" description="Helical" evidence="2">
    <location>
        <begin position="119"/>
        <end position="138"/>
    </location>
</feature>
<protein>
    <submittedName>
        <fullName evidence="3">Uncharacterized protein</fullName>
    </submittedName>
</protein>
<gene>
    <name evidence="3" type="ORF">NEDG_00020</name>
</gene>
<feature type="transmembrane region" description="Helical" evidence="2">
    <location>
        <begin position="191"/>
        <end position="213"/>
    </location>
</feature>
<name>A0A177EHU6_9MICR</name>
<dbReference type="EMBL" id="LTDL01000014">
    <property type="protein sequence ID" value="OAG31545.1"/>
    <property type="molecule type" value="Genomic_DNA"/>
</dbReference>
<feature type="transmembrane region" description="Helical" evidence="2">
    <location>
        <begin position="279"/>
        <end position="301"/>
    </location>
</feature>
<keyword evidence="2" id="KW-0812">Transmembrane</keyword>
<keyword evidence="2" id="KW-1133">Transmembrane helix</keyword>
<accession>A0A177EHU6</accession>
<evidence type="ECO:0000256" key="1">
    <source>
        <dbReference type="SAM" id="MobiDB-lite"/>
    </source>
</evidence>
<feature type="compositionally biased region" description="Polar residues" evidence="1">
    <location>
        <begin position="39"/>
        <end position="50"/>
    </location>
</feature>
<comment type="caution">
    <text evidence="3">The sequence shown here is derived from an EMBL/GenBank/DDBJ whole genome shotgun (WGS) entry which is preliminary data.</text>
</comment>
<dbReference type="Proteomes" id="UP000185944">
    <property type="component" value="Unassembled WGS sequence"/>
</dbReference>
<dbReference type="VEuPathDB" id="MicrosporidiaDB:NEDG_00020"/>
<feature type="transmembrane region" description="Helical" evidence="2">
    <location>
        <begin position="150"/>
        <end position="171"/>
    </location>
</feature>
<feature type="transmembrane region" description="Helical" evidence="2">
    <location>
        <begin position="83"/>
        <end position="107"/>
    </location>
</feature>
<keyword evidence="2" id="KW-0472">Membrane</keyword>
<evidence type="ECO:0000313" key="3">
    <source>
        <dbReference type="EMBL" id="OAG31545.1"/>
    </source>
</evidence>
<evidence type="ECO:0000313" key="4">
    <source>
        <dbReference type="Proteomes" id="UP000185944"/>
    </source>
</evidence>
<dbReference type="GeneID" id="93646370"/>
<feature type="transmembrane region" description="Helical" evidence="2">
    <location>
        <begin position="322"/>
        <end position="349"/>
    </location>
</feature>
<feature type="region of interest" description="Disordered" evidence="1">
    <location>
        <begin position="31"/>
        <end position="50"/>
    </location>
</feature>
<sequence>MNHEPITERIETLPYAGLDLEKGLVVDPMEDPMEETESDPVSTPNTTNPGPVQNKILSRILKTYERHRPGMFVKERKLELHTALFFVFVILMLITRNLFLGIIRLLVYVDIADYPAKTLFTALEAIEPCITLFFLLLMSTKLVRSRWVSSCLAVVYGLLHGAYFFIVIVALKQEIVFVNGFSLASLYFKQVILYLGYSFIFQKVAATLIVNLLEKALSMMVFLYIAILYMITTTIDVYAERTRTWIEKVFVSVVLSGSRQVNTSLSQKYSKYLGEHFDAVHNLFSGCIFSLVVSLALYRSWVNHLKRKLKRKTPMTSSEKALLMFQGSMIVFGFLSTLNICFVLVSIIVSQNEKIPNAVTSTPLFVKIYDLAHQTILT</sequence>